<feature type="transmembrane region" description="Helical" evidence="1">
    <location>
        <begin position="126"/>
        <end position="146"/>
    </location>
</feature>
<comment type="caution">
    <text evidence="2">The sequence shown here is derived from an EMBL/GenBank/DDBJ whole genome shotgun (WGS) entry which is preliminary data.</text>
</comment>
<dbReference type="OrthoDB" id="7853148at2"/>
<name>A0A5C4JVR6_9HYPH</name>
<accession>A0A5C4JVR6</accession>
<sequence>MKKSFIVLSVCAALIVTGFIQPFALGPPEHRADGLVGAAYFLVWSAPLLPAAAILTRSLMHRPASPAQIWPIAIIVFLAGLFLTLLCLAFASTLSRPLLLTQGSLLSVAVASGVLCLAIREERSRIARLAISGMAVSAAAAIWSLLSVPAVVFQANQTAAGAPFCIAHHHSSSAIGSLWNLRGFAFYTTASGYKSTSDWYFHGILVVDGDDGPRYFNWSPRHFRFDRIDHPERFIAPLKNLCTPSSAFWAEL</sequence>
<feature type="transmembrane region" description="Helical" evidence="1">
    <location>
        <begin position="67"/>
        <end position="92"/>
    </location>
</feature>
<keyword evidence="3" id="KW-1185">Reference proteome</keyword>
<evidence type="ECO:0000256" key="1">
    <source>
        <dbReference type="SAM" id="Phobius"/>
    </source>
</evidence>
<dbReference type="Proteomes" id="UP000307874">
    <property type="component" value="Unassembled WGS sequence"/>
</dbReference>
<dbReference type="RefSeq" id="WP_138746601.1">
    <property type="nucleotide sequence ID" value="NZ_VCLB01000001.1"/>
</dbReference>
<evidence type="ECO:0000313" key="2">
    <source>
        <dbReference type="EMBL" id="TNB49558.1"/>
    </source>
</evidence>
<dbReference type="AlphaFoldDB" id="A0A5C4JVR6"/>
<keyword evidence="1" id="KW-0812">Transmembrane</keyword>
<feature type="transmembrane region" description="Helical" evidence="1">
    <location>
        <begin position="98"/>
        <end position="119"/>
    </location>
</feature>
<protein>
    <submittedName>
        <fullName evidence="2">Uncharacterized protein</fullName>
    </submittedName>
</protein>
<gene>
    <name evidence="2" type="ORF">FF124_00935</name>
</gene>
<dbReference type="EMBL" id="VCLB01000001">
    <property type="protein sequence ID" value="TNB49558.1"/>
    <property type="molecule type" value="Genomic_DNA"/>
</dbReference>
<keyword evidence="1" id="KW-1133">Transmembrane helix</keyword>
<feature type="transmembrane region" description="Helical" evidence="1">
    <location>
        <begin position="34"/>
        <end position="55"/>
    </location>
</feature>
<proteinExistence type="predicted"/>
<reference evidence="2 3" key="1">
    <citation type="submission" date="2019-06" db="EMBL/GenBank/DDBJ databases">
        <title>Martelella lutilitoris sp. nov., isolated from a tidal mudflat.</title>
        <authorList>
            <person name="Kim Y.-J."/>
        </authorList>
    </citation>
    <scope>NUCLEOTIDE SEQUENCE [LARGE SCALE GENOMIC DNA]</scope>
    <source>
        <strain evidence="2 3">GH2-6</strain>
    </source>
</reference>
<organism evidence="2 3">
    <name type="scientific">Martelella lutilitoris</name>
    <dbReference type="NCBI Taxonomy" id="2583532"/>
    <lineage>
        <taxon>Bacteria</taxon>
        <taxon>Pseudomonadati</taxon>
        <taxon>Pseudomonadota</taxon>
        <taxon>Alphaproteobacteria</taxon>
        <taxon>Hyphomicrobiales</taxon>
        <taxon>Aurantimonadaceae</taxon>
        <taxon>Martelella</taxon>
    </lineage>
</organism>
<evidence type="ECO:0000313" key="3">
    <source>
        <dbReference type="Proteomes" id="UP000307874"/>
    </source>
</evidence>
<keyword evidence="1" id="KW-0472">Membrane</keyword>